<dbReference type="HOGENOM" id="CLU_2868136_0_0_1"/>
<accession>F4RT90</accession>
<protein>
    <submittedName>
        <fullName evidence="1">Uncharacterized protein</fullName>
    </submittedName>
</protein>
<gene>
    <name evidence="1" type="ORF">MELLADRAFT_88864</name>
</gene>
<dbReference type="GeneID" id="18935014"/>
<dbReference type="VEuPathDB" id="FungiDB:MELLADRAFT_88864"/>
<sequence length="64" mass="7275">MCNISLITAMYTIFRPHIILLPRVDITPDVMKDLRFDALSGFFTVLPSTHTGLIQLSSAHQVWM</sequence>
<name>F4RT90_MELLP</name>
<dbReference type="AlphaFoldDB" id="F4RT90"/>
<dbReference type="KEGG" id="mlr:MELLADRAFT_88864"/>
<evidence type="ECO:0000313" key="1">
    <source>
        <dbReference type="EMBL" id="EGG04467.1"/>
    </source>
</evidence>
<dbReference type="RefSeq" id="XP_007412258.1">
    <property type="nucleotide sequence ID" value="XM_007412196.1"/>
</dbReference>
<organism evidence="2">
    <name type="scientific">Melampsora larici-populina (strain 98AG31 / pathotype 3-4-7)</name>
    <name type="common">Poplar leaf rust fungus</name>
    <dbReference type="NCBI Taxonomy" id="747676"/>
    <lineage>
        <taxon>Eukaryota</taxon>
        <taxon>Fungi</taxon>
        <taxon>Dikarya</taxon>
        <taxon>Basidiomycota</taxon>
        <taxon>Pucciniomycotina</taxon>
        <taxon>Pucciniomycetes</taxon>
        <taxon>Pucciniales</taxon>
        <taxon>Melampsoraceae</taxon>
        <taxon>Melampsora</taxon>
    </lineage>
</organism>
<dbReference type="EMBL" id="GL883118">
    <property type="protein sequence ID" value="EGG04467.1"/>
    <property type="molecule type" value="Genomic_DNA"/>
</dbReference>
<evidence type="ECO:0000313" key="2">
    <source>
        <dbReference type="Proteomes" id="UP000001072"/>
    </source>
</evidence>
<reference evidence="2" key="1">
    <citation type="journal article" date="2011" name="Proc. Natl. Acad. Sci. U.S.A.">
        <title>Obligate biotrophy features unraveled by the genomic analysis of rust fungi.</title>
        <authorList>
            <person name="Duplessis S."/>
            <person name="Cuomo C.A."/>
            <person name="Lin Y.-C."/>
            <person name="Aerts A."/>
            <person name="Tisserant E."/>
            <person name="Veneault-Fourrey C."/>
            <person name="Joly D.L."/>
            <person name="Hacquard S."/>
            <person name="Amselem J."/>
            <person name="Cantarel B.L."/>
            <person name="Chiu R."/>
            <person name="Coutinho P.M."/>
            <person name="Feau N."/>
            <person name="Field M."/>
            <person name="Frey P."/>
            <person name="Gelhaye E."/>
            <person name="Goldberg J."/>
            <person name="Grabherr M.G."/>
            <person name="Kodira C.D."/>
            <person name="Kohler A."/>
            <person name="Kuees U."/>
            <person name="Lindquist E.A."/>
            <person name="Lucas S.M."/>
            <person name="Mago R."/>
            <person name="Mauceli E."/>
            <person name="Morin E."/>
            <person name="Murat C."/>
            <person name="Pangilinan J.L."/>
            <person name="Park R."/>
            <person name="Pearson M."/>
            <person name="Quesneville H."/>
            <person name="Rouhier N."/>
            <person name="Sakthikumar S."/>
            <person name="Salamov A.A."/>
            <person name="Schmutz J."/>
            <person name="Selles B."/>
            <person name="Shapiro H."/>
            <person name="Tanguay P."/>
            <person name="Tuskan G.A."/>
            <person name="Henrissat B."/>
            <person name="Van de Peer Y."/>
            <person name="Rouze P."/>
            <person name="Ellis J.G."/>
            <person name="Dodds P.N."/>
            <person name="Schein J.E."/>
            <person name="Zhong S."/>
            <person name="Hamelin R.C."/>
            <person name="Grigoriev I.V."/>
            <person name="Szabo L.J."/>
            <person name="Martin F."/>
        </authorList>
    </citation>
    <scope>NUCLEOTIDE SEQUENCE [LARGE SCALE GENOMIC DNA]</scope>
    <source>
        <strain evidence="2">98AG31 / pathotype 3-4-7</strain>
    </source>
</reference>
<dbReference type="Proteomes" id="UP000001072">
    <property type="component" value="Unassembled WGS sequence"/>
</dbReference>
<proteinExistence type="predicted"/>
<keyword evidence="2" id="KW-1185">Reference proteome</keyword>
<dbReference type="InParanoid" id="F4RT90"/>